<dbReference type="Pfam" id="PF04241">
    <property type="entry name" value="DUF423"/>
    <property type="match status" value="1"/>
</dbReference>
<accession>A0ABT3PZ58</accession>
<evidence type="ECO:0000256" key="2">
    <source>
        <dbReference type="ARBA" id="ARBA00009694"/>
    </source>
</evidence>
<dbReference type="RefSeq" id="WP_265789675.1">
    <property type="nucleotide sequence ID" value="NZ_BAABRS010000002.1"/>
</dbReference>
<evidence type="ECO:0000256" key="5">
    <source>
        <dbReference type="ARBA" id="ARBA00023136"/>
    </source>
</evidence>
<gene>
    <name evidence="7" type="ORF">LQ318_09575</name>
</gene>
<evidence type="ECO:0000313" key="7">
    <source>
        <dbReference type="EMBL" id="MCW9713153.1"/>
    </source>
</evidence>
<evidence type="ECO:0000256" key="1">
    <source>
        <dbReference type="ARBA" id="ARBA00004141"/>
    </source>
</evidence>
<reference evidence="7 8" key="1">
    <citation type="submission" date="2021-11" db="EMBL/GenBank/DDBJ databases">
        <title>Aliifidinibius sp. nov., a new bacterium isolated from saline soil.</title>
        <authorList>
            <person name="Galisteo C."/>
            <person name="De La Haba R."/>
            <person name="Sanchez-Porro C."/>
            <person name="Ventosa A."/>
        </authorList>
    </citation>
    <scope>NUCLEOTIDE SEQUENCE [LARGE SCALE GENOMIC DNA]</scope>
    <source>
        <strain evidence="7 8">KACC 190600</strain>
    </source>
</reference>
<dbReference type="PANTHER" id="PTHR43461:SF1">
    <property type="entry name" value="TRANSMEMBRANE PROTEIN 256"/>
    <property type="match status" value="1"/>
</dbReference>
<feature type="transmembrane region" description="Helical" evidence="6">
    <location>
        <begin position="6"/>
        <end position="24"/>
    </location>
</feature>
<keyword evidence="8" id="KW-1185">Reference proteome</keyword>
<evidence type="ECO:0000256" key="4">
    <source>
        <dbReference type="ARBA" id="ARBA00022989"/>
    </source>
</evidence>
<comment type="subcellular location">
    <subcellularLocation>
        <location evidence="1">Membrane</location>
        <topology evidence="1">Multi-pass membrane protein</topology>
    </subcellularLocation>
</comment>
<keyword evidence="5 6" id="KW-0472">Membrane</keyword>
<protein>
    <submittedName>
        <fullName evidence="7">DUF423 domain-containing protein</fullName>
    </submittedName>
</protein>
<feature type="transmembrane region" description="Helical" evidence="6">
    <location>
        <begin position="45"/>
        <end position="63"/>
    </location>
</feature>
<proteinExistence type="inferred from homology"/>
<dbReference type="InterPro" id="IPR006696">
    <property type="entry name" value="DUF423"/>
</dbReference>
<comment type="caution">
    <text evidence="7">The sequence shown here is derived from an EMBL/GenBank/DDBJ whole genome shotgun (WGS) entry which is preliminary data.</text>
</comment>
<dbReference type="EMBL" id="JAJNDC010000002">
    <property type="protein sequence ID" value="MCW9713153.1"/>
    <property type="molecule type" value="Genomic_DNA"/>
</dbReference>
<dbReference type="PANTHER" id="PTHR43461">
    <property type="entry name" value="TRANSMEMBRANE PROTEIN 256"/>
    <property type="match status" value="1"/>
</dbReference>
<keyword evidence="3 6" id="KW-0812">Transmembrane</keyword>
<evidence type="ECO:0000313" key="8">
    <source>
        <dbReference type="Proteomes" id="UP001207337"/>
    </source>
</evidence>
<evidence type="ECO:0000256" key="3">
    <source>
        <dbReference type="ARBA" id="ARBA00022692"/>
    </source>
</evidence>
<comment type="similarity">
    <text evidence="2">Belongs to the UPF0382 family.</text>
</comment>
<sequence length="124" mass="13547">MQKLFLILGSIIMALGVMIGAFGAHGLKSILSEEMMEIFKTGVQYHFYHAIGLFIVGITAQYLPNSSLLYWSGILMVAGIIIFSGSLYLLSTMGLRWLGAITPVGGICFILSWLLLAIAVWKGF</sequence>
<feature type="transmembrane region" description="Helical" evidence="6">
    <location>
        <begin position="69"/>
        <end position="90"/>
    </location>
</feature>
<organism evidence="7 8">
    <name type="scientific">Fodinibius salicampi</name>
    <dbReference type="NCBI Taxonomy" id="1920655"/>
    <lineage>
        <taxon>Bacteria</taxon>
        <taxon>Pseudomonadati</taxon>
        <taxon>Balneolota</taxon>
        <taxon>Balneolia</taxon>
        <taxon>Balneolales</taxon>
        <taxon>Balneolaceae</taxon>
        <taxon>Fodinibius</taxon>
    </lineage>
</organism>
<keyword evidence="4 6" id="KW-1133">Transmembrane helix</keyword>
<dbReference type="Proteomes" id="UP001207337">
    <property type="component" value="Unassembled WGS sequence"/>
</dbReference>
<name>A0ABT3PZ58_9BACT</name>
<feature type="transmembrane region" description="Helical" evidence="6">
    <location>
        <begin position="97"/>
        <end position="121"/>
    </location>
</feature>
<evidence type="ECO:0000256" key="6">
    <source>
        <dbReference type="SAM" id="Phobius"/>
    </source>
</evidence>